<dbReference type="CDD" id="cd00075">
    <property type="entry name" value="HATPase"/>
    <property type="match status" value="1"/>
</dbReference>
<evidence type="ECO:0000256" key="6">
    <source>
        <dbReference type="ARBA" id="ARBA00022692"/>
    </source>
</evidence>
<evidence type="ECO:0000256" key="11">
    <source>
        <dbReference type="ARBA" id="ARBA00023012"/>
    </source>
</evidence>
<organism evidence="15 16">
    <name type="scientific">Flavobacterium profundi</name>
    <dbReference type="NCBI Taxonomy" id="1774945"/>
    <lineage>
        <taxon>Bacteria</taxon>
        <taxon>Pseudomonadati</taxon>
        <taxon>Bacteroidota</taxon>
        <taxon>Flavobacteriia</taxon>
        <taxon>Flavobacteriales</taxon>
        <taxon>Flavobacteriaceae</taxon>
        <taxon>Flavobacterium</taxon>
    </lineage>
</organism>
<comment type="caution">
    <text evidence="15">The sequence shown here is derived from an EMBL/GenBank/DDBJ whole genome shotgun (WGS) entry which is preliminary data.</text>
</comment>
<name>A0A6I4IVM2_9FLAO</name>
<protein>
    <recommendedName>
        <fullName evidence="3">histidine kinase</fullName>
        <ecNumber evidence="3">2.7.13.3</ecNumber>
    </recommendedName>
</protein>
<feature type="domain" description="Histidine kinase" evidence="14">
    <location>
        <begin position="137"/>
        <end position="351"/>
    </location>
</feature>
<keyword evidence="10 13" id="KW-1133">Transmembrane helix</keyword>
<dbReference type="GO" id="GO:0005886">
    <property type="term" value="C:plasma membrane"/>
    <property type="evidence" value="ECO:0007669"/>
    <property type="project" value="TreeGrafter"/>
</dbReference>
<dbReference type="OrthoDB" id="9804645at2"/>
<feature type="transmembrane region" description="Helical" evidence="13">
    <location>
        <begin position="15"/>
        <end position="33"/>
    </location>
</feature>
<evidence type="ECO:0000256" key="3">
    <source>
        <dbReference type="ARBA" id="ARBA00012438"/>
    </source>
</evidence>
<dbReference type="SMART" id="SM00388">
    <property type="entry name" value="HisKA"/>
    <property type="match status" value="1"/>
</dbReference>
<keyword evidence="7" id="KW-0547">Nucleotide-binding</keyword>
<dbReference type="InterPro" id="IPR025201">
    <property type="entry name" value="KdpD_TM"/>
</dbReference>
<feature type="transmembrane region" description="Helical" evidence="13">
    <location>
        <begin position="91"/>
        <end position="109"/>
    </location>
</feature>
<keyword evidence="9" id="KW-0067">ATP-binding</keyword>
<dbReference type="InterPro" id="IPR003661">
    <property type="entry name" value="HisK_dim/P_dom"/>
</dbReference>
<dbReference type="SUPFAM" id="SSF55874">
    <property type="entry name" value="ATPase domain of HSP90 chaperone/DNA topoisomerase II/histidine kinase"/>
    <property type="match status" value="1"/>
</dbReference>
<dbReference type="Pfam" id="PF00512">
    <property type="entry name" value="HisKA"/>
    <property type="match status" value="1"/>
</dbReference>
<evidence type="ECO:0000256" key="8">
    <source>
        <dbReference type="ARBA" id="ARBA00022777"/>
    </source>
</evidence>
<evidence type="ECO:0000256" key="9">
    <source>
        <dbReference type="ARBA" id="ARBA00022840"/>
    </source>
</evidence>
<keyword evidence="12 13" id="KW-0472">Membrane</keyword>
<keyword evidence="5" id="KW-0808">Transferase</keyword>
<evidence type="ECO:0000256" key="10">
    <source>
        <dbReference type="ARBA" id="ARBA00022989"/>
    </source>
</evidence>
<evidence type="ECO:0000313" key="15">
    <source>
        <dbReference type="EMBL" id="MVO10880.1"/>
    </source>
</evidence>
<dbReference type="Pfam" id="PF02518">
    <property type="entry name" value="HATPase_c"/>
    <property type="match status" value="1"/>
</dbReference>
<dbReference type="EMBL" id="WQLW01000017">
    <property type="protein sequence ID" value="MVO10880.1"/>
    <property type="molecule type" value="Genomic_DNA"/>
</dbReference>
<keyword evidence="16" id="KW-1185">Reference proteome</keyword>
<dbReference type="Gene3D" id="3.30.565.10">
    <property type="entry name" value="Histidine kinase-like ATPase, C-terminal domain"/>
    <property type="match status" value="1"/>
</dbReference>
<dbReference type="RefSeq" id="WP_140999303.1">
    <property type="nucleotide sequence ID" value="NZ_VDCZ01000017.1"/>
</dbReference>
<dbReference type="PANTHER" id="PTHR45569:SF1">
    <property type="entry name" value="SENSOR PROTEIN KDPD"/>
    <property type="match status" value="1"/>
</dbReference>
<evidence type="ECO:0000256" key="13">
    <source>
        <dbReference type="SAM" id="Phobius"/>
    </source>
</evidence>
<dbReference type="InterPro" id="IPR004358">
    <property type="entry name" value="Sig_transdc_His_kin-like_C"/>
</dbReference>
<dbReference type="Proteomes" id="UP000431264">
    <property type="component" value="Unassembled WGS sequence"/>
</dbReference>
<dbReference type="SMART" id="SM00387">
    <property type="entry name" value="HATPase_c"/>
    <property type="match status" value="1"/>
</dbReference>
<proteinExistence type="predicted"/>
<sequence length="360" mass="41005">MELLKTRTYSKKNQYFISILLIVLTSIACYLSVDMIGFRTVALILLLAVSLNAILFDIFPVMLSALLSALIWNFFFIPPILTLHIGSPEDGLMFLMYFVIALINVVLTNKVRDVERKERDEEEKVKAIQLYNTLFNSLSHELKTPISTIIGAIDTIKDNQTKISENNKNELYTEIEIASNRLNRQVENLLNMSRLEAGFIQLRKDWCDLNELIFTVLRTLKDESMYHIIKFTPNEEIPLAKIDSGLTEQIVYNLIYNALQYTPTNSTIKIKLDYNKDNCFITIFDNGKGFPENEIAFVFDKFYRLNNTAAGGTGLGLSIVKGFVEAMNGEIQLENLSKGGAKFTIQIPCDFSINTELENE</sequence>
<comment type="catalytic activity">
    <reaction evidence="1">
        <text>ATP + protein L-histidine = ADP + protein N-phospho-L-histidine.</text>
        <dbReference type="EC" id="2.7.13.3"/>
    </reaction>
</comment>
<dbReference type="GO" id="GO:0000155">
    <property type="term" value="F:phosphorelay sensor kinase activity"/>
    <property type="evidence" value="ECO:0007669"/>
    <property type="project" value="InterPro"/>
</dbReference>
<evidence type="ECO:0000259" key="14">
    <source>
        <dbReference type="PROSITE" id="PS50109"/>
    </source>
</evidence>
<keyword evidence="11" id="KW-0902">Two-component regulatory system</keyword>
<dbReference type="GO" id="GO:0005524">
    <property type="term" value="F:ATP binding"/>
    <property type="evidence" value="ECO:0007669"/>
    <property type="project" value="UniProtKB-KW"/>
</dbReference>
<evidence type="ECO:0000256" key="5">
    <source>
        <dbReference type="ARBA" id="ARBA00022679"/>
    </source>
</evidence>
<dbReference type="InterPro" id="IPR036890">
    <property type="entry name" value="HATPase_C_sf"/>
</dbReference>
<dbReference type="PROSITE" id="PS50109">
    <property type="entry name" value="HIS_KIN"/>
    <property type="match status" value="1"/>
</dbReference>
<keyword evidence="6 13" id="KW-0812">Transmembrane</keyword>
<dbReference type="Gene3D" id="1.20.120.620">
    <property type="entry name" value="Backbone structure of the membrane domain of e. Coli histidine kinase receptor kdpd"/>
    <property type="match status" value="1"/>
</dbReference>
<evidence type="ECO:0000256" key="12">
    <source>
        <dbReference type="ARBA" id="ARBA00023136"/>
    </source>
</evidence>
<evidence type="ECO:0000256" key="7">
    <source>
        <dbReference type="ARBA" id="ARBA00022741"/>
    </source>
</evidence>
<dbReference type="CDD" id="cd00082">
    <property type="entry name" value="HisKA"/>
    <property type="match status" value="1"/>
</dbReference>
<evidence type="ECO:0000313" key="16">
    <source>
        <dbReference type="Proteomes" id="UP000431264"/>
    </source>
</evidence>
<dbReference type="InterPro" id="IPR003594">
    <property type="entry name" value="HATPase_dom"/>
</dbReference>
<comment type="subcellular location">
    <subcellularLocation>
        <location evidence="2">Membrane</location>
        <topology evidence="2">Multi-pass membrane protein</topology>
    </subcellularLocation>
</comment>
<evidence type="ECO:0000256" key="4">
    <source>
        <dbReference type="ARBA" id="ARBA00022553"/>
    </source>
</evidence>
<dbReference type="PRINTS" id="PR00344">
    <property type="entry name" value="BCTRLSENSOR"/>
</dbReference>
<evidence type="ECO:0000256" key="1">
    <source>
        <dbReference type="ARBA" id="ARBA00000085"/>
    </source>
</evidence>
<dbReference type="InterPro" id="IPR036097">
    <property type="entry name" value="HisK_dim/P_sf"/>
</dbReference>
<dbReference type="InterPro" id="IPR052023">
    <property type="entry name" value="Histidine_kinase_KdpD"/>
</dbReference>
<keyword evidence="4" id="KW-0597">Phosphoprotein</keyword>
<dbReference type="SUPFAM" id="SSF47384">
    <property type="entry name" value="Homodimeric domain of signal transducing histidine kinase"/>
    <property type="match status" value="1"/>
</dbReference>
<keyword evidence="8" id="KW-0418">Kinase</keyword>
<accession>A0A6I4IVM2</accession>
<dbReference type="InterPro" id="IPR038318">
    <property type="entry name" value="KdpD_sf"/>
</dbReference>
<dbReference type="PANTHER" id="PTHR45569">
    <property type="entry name" value="SENSOR PROTEIN KDPD"/>
    <property type="match status" value="1"/>
</dbReference>
<reference evidence="16" key="1">
    <citation type="submission" date="2019-05" db="EMBL/GenBank/DDBJ databases">
        <title>Flavobacterium profundi sp. nov., isolated from a deep-sea seamount.</title>
        <authorList>
            <person name="Zhang D.-C."/>
        </authorList>
    </citation>
    <scope>NUCLEOTIDE SEQUENCE [LARGE SCALE GENOMIC DNA]</scope>
    <source>
        <strain evidence="16">TP390</strain>
    </source>
</reference>
<dbReference type="InterPro" id="IPR005467">
    <property type="entry name" value="His_kinase_dom"/>
</dbReference>
<dbReference type="PROSITE" id="PS51257">
    <property type="entry name" value="PROKAR_LIPOPROTEIN"/>
    <property type="match status" value="1"/>
</dbReference>
<evidence type="ECO:0000256" key="2">
    <source>
        <dbReference type="ARBA" id="ARBA00004141"/>
    </source>
</evidence>
<gene>
    <name evidence="15" type="ORF">GOQ30_17040</name>
</gene>
<dbReference type="Gene3D" id="1.10.287.130">
    <property type="match status" value="1"/>
</dbReference>
<dbReference type="EC" id="2.7.13.3" evidence="3"/>
<dbReference type="AlphaFoldDB" id="A0A6I4IVM2"/>
<dbReference type="Pfam" id="PF13493">
    <property type="entry name" value="DUF4118"/>
    <property type="match status" value="1"/>
</dbReference>